<dbReference type="EMBL" id="JAHRHJ020000001">
    <property type="protein sequence ID" value="KAH9331382.1"/>
    <property type="molecule type" value="Genomic_DNA"/>
</dbReference>
<sequence>GSTSTGPIPATGGGLEGIGGSSFGGSSGSGGIGNIGGSGSGGQGLQQPQNIYMEMSLHLLKYRGIEDVTEH</sequence>
<gene>
    <name evidence="2" type="ORF">KI387_003490</name>
</gene>
<name>A0AA38H1D2_TAXCH</name>
<protein>
    <submittedName>
        <fullName evidence="2">Uncharacterized protein</fullName>
    </submittedName>
</protein>
<feature type="region of interest" description="Disordered" evidence="1">
    <location>
        <begin position="1"/>
        <end position="49"/>
    </location>
</feature>
<evidence type="ECO:0000256" key="1">
    <source>
        <dbReference type="SAM" id="MobiDB-lite"/>
    </source>
</evidence>
<proteinExistence type="predicted"/>
<dbReference type="AlphaFoldDB" id="A0AA38H1D2"/>
<dbReference type="Proteomes" id="UP000824469">
    <property type="component" value="Unassembled WGS sequence"/>
</dbReference>
<feature type="non-terminal residue" evidence="2">
    <location>
        <position position="71"/>
    </location>
</feature>
<keyword evidence="3" id="KW-1185">Reference proteome</keyword>
<comment type="caution">
    <text evidence="2">The sequence shown here is derived from an EMBL/GenBank/DDBJ whole genome shotgun (WGS) entry which is preliminary data.</text>
</comment>
<reference evidence="2 3" key="1">
    <citation type="journal article" date="2021" name="Nat. Plants">
        <title>The Taxus genome provides insights into paclitaxel biosynthesis.</title>
        <authorList>
            <person name="Xiong X."/>
            <person name="Gou J."/>
            <person name="Liao Q."/>
            <person name="Li Y."/>
            <person name="Zhou Q."/>
            <person name="Bi G."/>
            <person name="Li C."/>
            <person name="Du R."/>
            <person name="Wang X."/>
            <person name="Sun T."/>
            <person name="Guo L."/>
            <person name="Liang H."/>
            <person name="Lu P."/>
            <person name="Wu Y."/>
            <person name="Zhang Z."/>
            <person name="Ro D.K."/>
            <person name="Shang Y."/>
            <person name="Huang S."/>
            <person name="Yan J."/>
        </authorList>
    </citation>
    <scope>NUCLEOTIDE SEQUENCE [LARGE SCALE GENOMIC DNA]</scope>
    <source>
        <strain evidence="2">Ta-2019</strain>
    </source>
</reference>
<evidence type="ECO:0000313" key="3">
    <source>
        <dbReference type="Proteomes" id="UP000824469"/>
    </source>
</evidence>
<feature type="compositionally biased region" description="Gly residues" evidence="1">
    <location>
        <begin position="11"/>
        <end position="44"/>
    </location>
</feature>
<feature type="non-terminal residue" evidence="2">
    <location>
        <position position="1"/>
    </location>
</feature>
<organism evidence="2 3">
    <name type="scientific">Taxus chinensis</name>
    <name type="common">Chinese yew</name>
    <name type="synonym">Taxus wallichiana var. chinensis</name>
    <dbReference type="NCBI Taxonomy" id="29808"/>
    <lineage>
        <taxon>Eukaryota</taxon>
        <taxon>Viridiplantae</taxon>
        <taxon>Streptophyta</taxon>
        <taxon>Embryophyta</taxon>
        <taxon>Tracheophyta</taxon>
        <taxon>Spermatophyta</taxon>
        <taxon>Pinopsida</taxon>
        <taxon>Pinidae</taxon>
        <taxon>Conifers II</taxon>
        <taxon>Cupressales</taxon>
        <taxon>Taxaceae</taxon>
        <taxon>Taxus</taxon>
    </lineage>
</organism>
<accession>A0AA38H1D2</accession>
<evidence type="ECO:0000313" key="2">
    <source>
        <dbReference type="EMBL" id="KAH9331382.1"/>
    </source>
</evidence>